<dbReference type="InterPro" id="IPR029044">
    <property type="entry name" value="Nucleotide-diphossugar_trans"/>
</dbReference>
<dbReference type="PANTHER" id="PTHR21485:SF6">
    <property type="entry name" value="N-ACYLNEURAMINATE CYTIDYLYLTRANSFERASE-RELATED"/>
    <property type="match status" value="1"/>
</dbReference>
<dbReference type="Gene3D" id="3.90.550.10">
    <property type="entry name" value="Spore Coat Polysaccharide Biosynthesis Protein SpsA, Chain A"/>
    <property type="match status" value="1"/>
</dbReference>
<gene>
    <name evidence="1" type="ORF">A2649_01160</name>
</gene>
<dbReference type="CDD" id="cd02513">
    <property type="entry name" value="CMP-NeuAc_Synthase"/>
    <property type="match status" value="1"/>
</dbReference>
<dbReference type="Pfam" id="PF02348">
    <property type="entry name" value="CTP_transf_3"/>
    <property type="match status" value="1"/>
</dbReference>
<dbReference type="AlphaFoldDB" id="A0A1F8EEC7"/>
<dbReference type="Proteomes" id="UP000176893">
    <property type="component" value="Unassembled WGS sequence"/>
</dbReference>
<accession>A0A1F8EEC7</accession>
<evidence type="ECO:0000313" key="1">
    <source>
        <dbReference type="EMBL" id="OGM98957.1"/>
    </source>
</evidence>
<evidence type="ECO:0000313" key="2">
    <source>
        <dbReference type="Proteomes" id="UP000176893"/>
    </source>
</evidence>
<organism evidence="1 2">
    <name type="scientific">Candidatus Yanofskybacteria bacterium RIFCSPHIGHO2_01_FULL_41_26</name>
    <dbReference type="NCBI Taxonomy" id="1802661"/>
    <lineage>
        <taxon>Bacteria</taxon>
        <taxon>Candidatus Yanofskyibacteriota</taxon>
    </lineage>
</organism>
<protein>
    <recommendedName>
        <fullName evidence="3">Acylneuraminate cytidylyltransferase</fullName>
    </recommendedName>
</protein>
<proteinExistence type="predicted"/>
<dbReference type="EMBL" id="MGJB01000006">
    <property type="protein sequence ID" value="OGM98957.1"/>
    <property type="molecule type" value="Genomic_DNA"/>
</dbReference>
<dbReference type="STRING" id="1802661.A2649_01160"/>
<evidence type="ECO:0008006" key="3">
    <source>
        <dbReference type="Google" id="ProtNLM"/>
    </source>
</evidence>
<reference evidence="1 2" key="1">
    <citation type="journal article" date="2016" name="Nat. Commun.">
        <title>Thousands of microbial genomes shed light on interconnected biogeochemical processes in an aquifer system.</title>
        <authorList>
            <person name="Anantharaman K."/>
            <person name="Brown C.T."/>
            <person name="Hug L.A."/>
            <person name="Sharon I."/>
            <person name="Castelle C.J."/>
            <person name="Probst A.J."/>
            <person name="Thomas B.C."/>
            <person name="Singh A."/>
            <person name="Wilkins M.J."/>
            <person name="Karaoz U."/>
            <person name="Brodie E.L."/>
            <person name="Williams K.H."/>
            <person name="Hubbard S.S."/>
            <person name="Banfield J.F."/>
        </authorList>
    </citation>
    <scope>NUCLEOTIDE SEQUENCE [LARGE SCALE GENOMIC DNA]</scope>
</reference>
<dbReference type="InterPro" id="IPR050793">
    <property type="entry name" value="CMP-NeuNAc_synthase"/>
</dbReference>
<dbReference type="SUPFAM" id="SSF53448">
    <property type="entry name" value="Nucleotide-diphospho-sugar transferases"/>
    <property type="match status" value="1"/>
</dbReference>
<dbReference type="InterPro" id="IPR003329">
    <property type="entry name" value="Cytidylyl_trans"/>
</dbReference>
<dbReference type="PANTHER" id="PTHR21485">
    <property type="entry name" value="HAD SUPERFAMILY MEMBERS CMAS AND KDSC"/>
    <property type="match status" value="1"/>
</dbReference>
<comment type="caution">
    <text evidence="1">The sequence shown here is derived from an EMBL/GenBank/DDBJ whole genome shotgun (WGS) entry which is preliminary data.</text>
</comment>
<name>A0A1F8EEC7_9BACT</name>
<sequence>MKIIGIIPARGGSERVPNKNLKNFCGKPLVAWTILGAKKSKHLDRVIVSTDSPAIAKIAKKHGAEAPFLRPAEFATSTIGVEPTLKHTYEWLLKNEAYKTDALVLLMPTSPLRQTFHIDDAIEIFKNKKADSVVGVNETPANHTPYWTLIRSRKGKVVLWGGIPLKNIITRRQDFPQKCYARNDLVYVLKPKNLFEKKPNLYGKKVELYITADPVLYEADINTPDEWEDAEIKFKRLQKK</sequence>
<dbReference type="GO" id="GO:0008781">
    <property type="term" value="F:N-acylneuraminate cytidylyltransferase activity"/>
    <property type="evidence" value="ECO:0007669"/>
    <property type="project" value="TreeGrafter"/>
</dbReference>